<gene>
    <name evidence="1" type="ORF">JI748_03220</name>
</gene>
<keyword evidence="2" id="KW-1185">Reference proteome</keyword>
<evidence type="ECO:0000313" key="1">
    <source>
        <dbReference type="EMBL" id="QQR40042.1"/>
    </source>
</evidence>
<proteinExistence type="predicted"/>
<reference evidence="1 2" key="1">
    <citation type="submission" date="2021-01" db="EMBL/GenBank/DDBJ databases">
        <title>Genome seq and assembly of Devosia sp. LEGU1.</title>
        <authorList>
            <person name="Chhetri G."/>
        </authorList>
    </citation>
    <scope>NUCLEOTIDE SEQUENCE [LARGE SCALE GENOMIC DNA]</scope>
    <source>
        <strain evidence="1 2">LEGU1</strain>
    </source>
</reference>
<dbReference type="EMBL" id="CP068046">
    <property type="protein sequence ID" value="QQR40042.1"/>
    <property type="molecule type" value="Genomic_DNA"/>
</dbReference>
<organism evidence="1 2">
    <name type="scientific">Devosia rhizoryzae</name>
    <dbReference type="NCBI Taxonomy" id="2774137"/>
    <lineage>
        <taxon>Bacteria</taxon>
        <taxon>Pseudomonadati</taxon>
        <taxon>Pseudomonadota</taxon>
        <taxon>Alphaproteobacteria</taxon>
        <taxon>Hyphomicrobiales</taxon>
        <taxon>Devosiaceae</taxon>
        <taxon>Devosia</taxon>
    </lineage>
</organism>
<evidence type="ECO:0000313" key="2">
    <source>
        <dbReference type="Proteomes" id="UP000595857"/>
    </source>
</evidence>
<dbReference type="RefSeq" id="WP_201635023.1">
    <property type="nucleotide sequence ID" value="NZ_CP068046.1"/>
</dbReference>
<dbReference type="Proteomes" id="UP000595857">
    <property type="component" value="Chromosome"/>
</dbReference>
<protein>
    <recommendedName>
        <fullName evidence="3">SAM-dependent methyltransferase</fullName>
    </recommendedName>
</protein>
<evidence type="ECO:0008006" key="3">
    <source>
        <dbReference type="Google" id="ProtNLM"/>
    </source>
</evidence>
<name>A0ABX7C6Z9_9HYPH</name>
<accession>A0ABX7C6Z9</accession>
<sequence length="51" mass="5529">MSKPTSEEFWDNHYRKLTSELSGRPSAILVQYAGDLTPGRSLDLGSSGATT</sequence>